<dbReference type="InterPro" id="IPR020845">
    <property type="entry name" value="AMP-binding_CS"/>
</dbReference>
<keyword evidence="6" id="KW-1185">Reference proteome</keyword>
<dbReference type="Pfam" id="PF00501">
    <property type="entry name" value="AMP-binding"/>
    <property type="match status" value="1"/>
</dbReference>
<evidence type="ECO:0000313" key="6">
    <source>
        <dbReference type="Proteomes" id="UP001501004"/>
    </source>
</evidence>
<dbReference type="PROSITE" id="PS00455">
    <property type="entry name" value="AMP_BINDING"/>
    <property type="match status" value="1"/>
</dbReference>
<dbReference type="InterPro" id="IPR042099">
    <property type="entry name" value="ANL_N_sf"/>
</dbReference>
<name>A0ABP7F353_9MICO</name>
<dbReference type="RefSeq" id="WP_344752768.1">
    <property type="nucleotide sequence ID" value="NZ_BAABAE010000001.1"/>
</dbReference>
<comment type="caution">
    <text evidence="5">The sequence shown here is derived from an EMBL/GenBank/DDBJ whole genome shotgun (WGS) entry which is preliminary data.</text>
</comment>
<feature type="domain" description="AMP-binding enzyme C-terminal" evidence="4">
    <location>
        <begin position="440"/>
        <end position="515"/>
    </location>
</feature>
<proteinExistence type="inferred from homology"/>
<dbReference type="Pfam" id="PF13193">
    <property type="entry name" value="AMP-binding_C"/>
    <property type="match status" value="1"/>
</dbReference>
<reference evidence="6" key="1">
    <citation type="journal article" date="2019" name="Int. J. Syst. Evol. Microbiol.">
        <title>The Global Catalogue of Microorganisms (GCM) 10K type strain sequencing project: providing services to taxonomists for standard genome sequencing and annotation.</title>
        <authorList>
            <consortium name="The Broad Institute Genomics Platform"/>
            <consortium name="The Broad Institute Genome Sequencing Center for Infectious Disease"/>
            <person name="Wu L."/>
            <person name="Ma J."/>
        </authorList>
    </citation>
    <scope>NUCLEOTIDE SEQUENCE [LARGE SCALE GENOMIC DNA]</scope>
    <source>
        <strain evidence="6">JCM 16949</strain>
    </source>
</reference>
<dbReference type="InterPro" id="IPR045851">
    <property type="entry name" value="AMP-bd_C_sf"/>
</dbReference>
<accession>A0ABP7F353</accession>
<protein>
    <submittedName>
        <fullName evidence="5">4-coumarate--CoA ligase family protein</fullName>
    </submittedName>
</protein>
<evidence type="ECO:0000256" key="2">
    <source>
        <dbReference type="ARBA" id="ARBA00022598"/>
    </source>
</evidence>
<evidence type="ECO:0000259" key="4">
    <source>
        <dbReference type="Pfam" id="PF13193"/>
    </source>
</evidence>
<dbReference type="InterPro" id="IPR025110">
    <property type="entry name" value="AMP-bd_C"/>
</dbReference>
<dbReference type="PANTHER" id="PTHR24096:SF149">
    <property type="entry name" value="AMP-BINDING DOMAIN-CONTAINING PROTEIN-RELATED"/>
    <property type="match status" value="1"/>
</dbReference>
<dbReference type="Proteomes" id="UP001501004">
    <property type="component" value="Unassembled WGS sequence"/>
</dbReference>
<dbReference type="SUPFAM" id="SSF56801">
    <property type="entry name" value="Acetyl-CoA synthetase-like"/>
    <property type="match status" value="1"/>
</dbReference>
<dbReference type="GO" id="GO:0016874">
    <property type="term" value="F:ligase activity"/>
    <property type="evidence" value="ECO:0007669"/>
    <property type="project" value="UniProtKB-KW"/>
</dbReference>
<gene>
    <name evidence="5" type="ORF">GCM10022239_01700</name>
</gene>
<organism evidence="5 6">
    <name type="scientific">Leifsonella bigeumensis</name>
    <dbReference type="NCBI Taxonomy" id="433643"/>
    <lineage>
        <taxon>Bacteria</taxon>
        <taxon>Bacillati</taxon>
        <taxon>Actinomycetota</taxon>
        <taxon>Actinomycetes</taxon>
        <taxon>Micrococcales</taxon>
        <taxon>Microbacteriaceae</taxon>
        <taxon>Leifsonella</taxon>
    </lineage>
</organism>
<dbReference type="InterPro" id="IPR000873">
    <property type="entry name" value="AMP-dep_synth/lig_dom"/>
</dbReference>
<dbReference type="EMBL" id="BAABAE010000001">
    <property type="protein sequence ID" value="GAA3728615.1"/>
    <property type="molecule type" value="Genomic_DNA"/>
</dbReference>
<evidence type="ECO:0000259" key="3">
    <source>
        <dbReference type="Pfam" id="PF00501"/>
    </source>
</evidence>
<evidence type="ECO:0000256" key="1">
    <source>
        <dbReference type="ARBA" id="ARBA00006432"/>
    </source>
</evidence>
<keyword evidence="2 5" id="KW-0436">Ligase</keyword>
<sequence>MFTSPYPDVDIPNVSIYDYLFAGLSDHELDGIALIDGTSGAETTYRALISQVEGVAGALAARDVDTDTVVALLCPNSPAFAAVFHGILRAGATVTTINSLATAEDIEKQLKDSKATWFMTVSPLLTGAKAAAAAIGLADDHLIVLDGADGHPSLRDLLAEAAPPPSVTFDPATHLAVLPYSSGTTGVPKGVMLSHRNLVANVEQSRQLITIESADRVLAFLPFFHIYGMTVLLNLAIKEHATLVTMPKFDFVEFLRIMQDHRCTYVFIAPPVAVGLAKHPLVEQYDISRVRMIFSGAAPLDGALAQAVIDRLGCQLKQGYGMTELSPVSHAVPQTNDDLPLDSVGFTIPNMECRLIDPETGEEIDLPTEGVSAPGELLCRGPNVMLGYLGNDEATRAIMTEDGFLRTGDIATVSSEGVVTIVDRLKELIKYKGYQIAPAELEALLLTHPAIADAAVIGIPGDEGQEVPKAFVVLQAGAELDEAGVMDFVSEHVAPYKKVRRVQFTDAIPKSSAGKILRKDLRAAERVRQD</sequence>
<dbReference type="Gene3D" id="3.40.50.12780">
    <property type="entry name" value="N-terminal domain of ligase-like"/>
    <property type="match status" value="1"/>
</dbReference>
<dbReference type="Gene3D" id="3.30.300.30">
    <property type="match status" value="1"/>
</dbReference>
<comment type="similarity">
    <text evidence="1">Belongs to the ATP-dependent AMP-binding enzyme family.</text>
</comment>
<feature type="domain" description="AMP-dependent synthetase/ligase" evidence="3">
    <location>
        <begin position="30"/>
        <end position="389"/>
    </location>
</feature>
<evidence type="ECO:0000313" key="5">
    <source>
        <dbReference type="EMBL" id="GAA3728615.1"/>
    </source>
</evidence>
<dbReference type="PANTHER" id="PTHR24096">
    <property type="entry name" value="LONG-CHAIN-FATTY-ACID--COA LIGASE"/>
    <property type="match status" value="1"/>
</dbReference>